<name>A0A7J7WZY3_PIPKU</name>
<evidence type="ECO:0000313" key="2">
    <source>
        <dbReference type="Proteomes" id="UP000558488"/>
    </source>
</evidence>
<dbReference type="Proteomes" id="UP000558488">
    <property type="component" value="Unassembled WGS sequence"/>
</dbReference>
<keyword evidence="2" id="KW-1185">Reference proteome</keyword>
<accession>A0A7J7WZY3</accession>
<evidence type="ECO:0000313" key="1">
    <source>
        <dbReference type="EMBL" id="KAF6342997.1"/>
    </source>
</evidence>
<comment type="caution">
    <text evidence="1">The sequence shown here is derived from an EMBL/GenBank/DDBJ whole genome shotgun (WGS) entry which is preliminary data.</text>
</comment>
<protein>
    <submittedName>
        <fullName evidence="1">Uncharacterized protein</fullName>
    </submittedName>
</protein>
<sequence length="216" mass="23375">MKFMHGGGLSCSLSCTFLQSGTRWVGFLGLASDLGLSEAFLPLAAGSWPHPCCYHCFPSVCCCTPCAGTGRLFLRATGIGCDRLAGLGLSLRGGCWSAPHTCHSVTGQWSGHPSFGRSILGLCDRLPSRGRPSPPSKGSQLIQLIAEERVAWASLCKVIMGQWLPTPPTPPIASHPPWLPWPCHSMVVHPDGCSAVWLICILHFYDYRFYVVFTCL</sequence>
<proteinExistence type="predicted"/>
<dbReference type="AlphaFoldDB" id="A0A7J7WZY3"/>
<dbReference type="EMBL" id="JACAGB010000009">
    <property type="protein sequence ID" value="KAF6342997.1"/>
    <property type="molecule type" value="Genomic_DNA"/>
</dbReference>
<gene>
    <name evidence="1" type="ORF">mPipKuh1_010728</name>
</gene>
<organism evidence="1 2">
    <name type="scientific">Pipistrellus kuhlii</name>
    <name type="common">Kuhl's pipistrelle</name>
    <dbReference type="NCBI Taxonomy" id="59472"/>
    <lineage>
        <taxon>Eukaryota</taxon>
        <taxon>Metazoa</taxon>
        <taxon>Chordata</taxon>
        <taxon>Craniata</taxon>
        <taxon>Vertebrata</taxon>
        <taxon>Euteleostomi</taxon>
        <taxon>Mammalia</taxon>
        <taxon>Eutheria</taxon>
        <taxon>Laurasiatheria</taxon>
        <taxon>Chiroptera</taxon>
        <taxon>Yangochiroptera</taxon>
        <taxon>Vespertilionidae</taxon>
        <taxon>Pipistrellus</taxon>
    </lineage>
</organism>
<reference evidence="1 2" key="1">
    <citation type="journal article" date="2020" name="Nature">
        <title>Six reference-quality genomes reveal evolution of bat adaptations.</title>
        <authorList>
            <person name="Jebb D."/>
            <person name="Huang Z."/>
            <person name="Pippel M."/>
            <person name="Hughes G.M."/>
            <person name="Lavrichenko K."/>
            <person name="Devanna P."/>
            <person name="Winkler S."/>
            <person name="Jermiin L.S."/>
            <person name="Skirmuntt E.C."/>
            <person name="Katzourakis A."/>
            <person name="Burkitt-Gray L."/>
            <person name="Ray D.A."/>
            <person name="Sullivan K.A.M."/>
            <person name="Roscito J.G."/>
            <person name="Kirilenko B.M."/>
            <person name="Davalos L.M."/>
            <person name="Corthals A.P."/>
            <person name="Power M.L."/>
            <person name="Jones G."/>
            <person name="Ransome R.D."/>
            <person name="Dechmann D.K.N."/>
            <person name="Locatelli A.G."/>
            <person name="Puechmaille S.J."/>
            <person name="Fedrigo O."/>
            <person name="Jarvis E.D."/>
            <person name="Hiller M."/>
            <person name="Vernes S.C."/>
            <person name="Myers E.W."/>
            <person name="Teeling E.C."/>
        </authorList>
    </citation>
    <scope>NUCLEOTIDE SEQUENCE [LARGE SCALE GENOMIC DNA]</scope>
    <source>
        <strain evidence="1">MPipKuh1</strain>
        <tissue evidence="1">Flight muscle</tissue>
    </source>
</reference>